<reference evidence="18" key="1">
    <citation type="submission" date="2023-05" db="EMBL/GenBank/DDBJ databases">
        <authorList>
            <person name="Stuckert A."/>
        </authorList>
    </citation>
    <scope>NUCLEOTIDE SEQUENCE</scope>
</reference>
<evidence type="ECO:0000256" key="13">
    <source>
        <dbReference type="ARBA" id="ARBA00047338"/>
    </source>
</evidence>
<evidence type="ECO:0000256" key="11">
    <source>
        <dbReference type="ARBA" id="ARBA00023136"/>
    </source>
</evidence>
<dbReference type="Pfam" id="PF00743">
    <property type="entry name" value="FMO-like"/>
    <property type="match status" value="1"/>
</dbReference>
<keyword evidence="4 17" id="KW-0285">Flavoprotein</keyword>
<comment type="function">
    <text evidence="12">Broad spectrum monooxygenase that catalyzes the oxygenation of a wide variety of nitrogen- and sulfur-containing compounds including xenobiotics. Catalyzes the S-oxygenation of hypotaurine to produce taurine, an organic osmolyte involved in cell volume regulation as well as a variety of cytoprotective and developmental processes. In vitro, catalyzes the N-oxygenation of trimethylamine (TMA) to produce trimethylamine N-oxide (TMAO) and could therefore participate to the detoxification of this compound that is generated by the action of gut microbiota from dietary precursors such as choline, choline containing compounds, betaine or L-carnitine.</text>
</comment>
<dbReference type="InterPro" id="IPR036188">
    <property type="entry name" value="FAD/NAD-bd_sf"/>
</dbReference>
<comment type="catalytic activity">
    <reaction evidence="15">
        <text>trimethylamine + NADPH + O2 = trimethylamine N-oxide + NADP(+) + H2O</text>
        <dbReference type="Rhea" id="RHEA:31979"/>
        <dbReference type="ChEBI" id="CHEBI:15377"/>
        <dbReference type="ChEBI" id="CHEBI:15379"/>
        <dbReference type="ChEBI" id="CHEBI:15724"/>
        <dbReference type="ChEBI" id="CHEBI:57783"/>
        <dbReference type="ChEBI" id="CHEBI:58349"/>
        <dbReference type="ChEBI" id="CHEBI:58389"/>
        <dbReference type="EC" id="1.14.13.148"/>
    </reaction>
    <physiologicalReaction direction="left-to-right" evidence="15">
        <dbReference type="Rhea" id="RHEA:31980"/>
    </physiologicalReaction>
</comment>
<keyword evidence="6 17" id="KW-0274">FAD</keyword>
<evidence type="ECO:0000256" key="16">
    <source>
        <dbReference type="ARBA" id="ARBA00049443"/>
    </source>
</evidence>
<comment type="subcellular location">
    <subcellularLocation>
        <location evidence="2">Endoplasmic reticulum membrane</location>
        <topology evidence="2">Single-pass membrane protein</topology>
    </subcellularLocation>
</comment>
<keyword evidence="10 17" id="KW-0503">Monooxygenase</keyword>
<evidence type="ECO:0000256" key="1">
    <source>
        <dbReference type="ARBA" id="ARBA00001974"/>
    </source>
</evidence>
<dbReference type="EC" id="1.-.-.-" evidence="17"/>
<dbReference type="Gene3D" id="3.50.50.60">
    <property type="entry name" value="FAD/NAD(P)-binding domain"/>
    <property type="match status" value="1"/>
</dbReference>
<dbReference type="PRINTS" id="PR00370">
    <property type="entry name" value="FMOXYGENASE"/>
</dbReference>
<evidence type="ECO:0000256" key="9">
    <source>
        <dbReference type="ARBA" id="ARBA00023002"/>
    </source>
</evidence>
<evidence type="ECO:0000256" key="7">
    <source>
        <dbReference type="ARBA" id="ARBA00022857"/>
    </source>
</evidence>
<organism evidence="18 19">
    <name type="scientific">Staurois parvus</name>
    <dbReference type="NCBI Taxonomy" id="386267"/>
    <lineage>
        <taxon>Eukaryota</taxon>
        <taxon>Metazoa</taxon>
        <taxon>Chordata</taxon>
        <taxon>Craniata</taxon>
        <taxon>Vertebrata</taxon>
        <taxon>Euteleostomi</taxon>
        <taxon>Amphibia</taxon>
        <taxon>Batrachia</taxon>
        <taxon>Anura</taxon>
        <taxon>Neobatrachia</taxon>
        <taxon>Ranoidea</taxon>
        <taxon>Ranidae</taxon>
        <taxon>Staurois</taxon>
    </lineage>
</organism>
<sequence>MVKKVAVIGSGVSGLTAIKACLEEGLEPTCFEKSCDIGGLWRFTDELEDKRASIYSSLVTNVSKETMCFSDFPMPSDFPNFLPNRKYFEYIKLYAENFKLTKYIQFKTTVCRIEKHPDFPVNGQWNVTTESDGEKKTAIFDAILICTGQHVDAEIPIDSFPGIKMFKGKVLHSREYKRPVGYDGKRVLIVGMGNTGVDISTELCTLASQVYLTTREGVWIIPRLGKDGYPFDLFFLRRINNWIENLVPRSVSRWMLKRYLNNRFNHELYNIQPIHRIFWKEPLVNDEIASRVLSGSIIIKPGVTKFTETDAHFSDGSIVRDLDVVILCTGFGYSFPFLDESVFKRNENKGNLYKKIIPLGIEKPTIAFIAFLLPIGPTMVAAEIQCRWATRVFKGKSK</sequence>
<keyword evidence="5" id="KW-0812">Transmembrane</keyword>
<keyword evidence="11" id="KW-0472">Membrane</keyword>
<proteinExistence type="inferred from homology"/>
<dbReference type="InterPro" id="IPR050346">
    <property type="entry name" value="FMO-like"/>
</dbReference>
<dbReference type="PIRSF" id="PIRSF000332">
    <property type="entry name" value="FMO"/>
    <property type="match status" value="1"/>
</dbReference>
<dbReference type="SUPFAM" id="SSF51905">
    <property type="entry name" value="FAD/NAD(P)-binding domain"/>
    <property type="match status" value="1"/>
</dbReference>
<evidence type="ECO:0000256" key="5">
    <source>
        <dbReference type="ARBA" id="ARBA00022692"/>
    </source>
</evidence>
<dbReference type="PRINTS" id="PR01121">
    <property type="entry name" value="FMOXYGENASE1"/>
</dbReference>
<evidence type="ECO:0000256" key="12">
    <source>
        <dbReference type="ARBA" id="ARBA00045957"/>
    </source>
</evidence>
<comment type="catalytic activity">
    <reaction evidence="16">
        <text>N,N-dimethylaniline + NADPH + O2 + H(+) = N,N-dimethylaniline N-oxide + NADP(+) + H2O</text>
        <dbReference type="Rhea" id="RHEA:24468"/>
        <dbReference type="ChEBI" id="CHEBI:15377"/>
        <dbReference type="ChEBI" id="CHEBI:15378"/>
        <dbReference type="ChEBI" id="CHEBI:15379"/>
        <dbReference type="ChEBI" id="CHEBI:16269"/>
        <dbReference type="ChEBI" id="CHEBI:17735"/>
        <dbReference type="ChEBI" id="CHEBI:57783"/>
        <dbReference type="ChEBI" id="CHEBI:58349"/>
        <dbReference type="EC" id="1.14.13.8"/>
    </reaction>
    <physiologicalReaction direction="left-to-right" evidence="16">
        <dbReference type="Rhea" id="RHEA:24469"/>
    </physiologicalReaction>
</comment>
<comment type="catalytic activity">
    <reaction evidence="14">
        <text>hypotaurine + NADPH + O2 + H(+) = taurine + NADP(+) + H2O</text>
        <dbReference type="Rhea" id="RHEA:69819"/>
        <dbReference type="ChEBI" id="CHEBI:15377"/>
        <dbReference type="ChEBI" id="CHEBI:15378"/>
        <dbReference type="ChEBI" id="CHEBI:15379"/>
        <dbReference type="ChEBI" id="CHEBI:57783"/>
        <dbReference type="ChEBI" id="CHEBI:57853"/>
        <dbReference type="ChEBI" id="CHEBI:58349"/>
        <dbReference type="ChEBI" id="CHEBI:507393"/>
        <dbReference type="EC" id="1.14.13.8"/>
    </reaction>
    <physiologicalReaction direction="left-to-right" evidence="14">
        <dbReference type="Rhea" id="RHEA:69820"/>
    </physiologicalReaction>
</comment>
<comment type="caution">
    <text evidence="18">The sequence shown here is derived from an EMBL/GenBank/DDBJ whole genome shotgun (WGS) entry which is preliminary data.</text>
</comment>
<keyword evidence="7" id="KW-0521">NADP</keyword>
<dbReference type="InterPro" id="IPR002253">
    <property type="entry name" value="Flavin_mOase_1"/>
</dbReference>
<dbReference type="EMBL" id="CATNWA010005051">
    <property type="protein sequence ID" value="CAI9549271.1"/>
    <property type="molecule type" value="Genomic_DNA"/>
</dbReference>
<dbReference type="InterPro" id="IPR000960">
    <property type="entry name" value="Flavin_mOase"/>
</dbReference>
<evidence type="ECO:0000256" key="10">
    <source>
        <dbReference type="ARBA" id="ARBA00023033"/>
    </source>
</evidence>
<evidence type="ECO:0000256" key="14">
    <source>
        <dbReference type="ARBA" id="ARBA00048041"/>
    </source>
</evidence>
<protein>
    <recommendedName>
        <fullName evidence="17">Flavin-containing monooxygenase</fullName>
        <ecNumber evidence="17">1.-.-.-</ecNumber>
    </recommendedName>
</protein>
<gene>
    <name evidence="18" type="ORF">SPARVUS_LOCUS3315447</name>
</gene>
<evidence type="ECO:0000256" key="8">
    <source>
        <dbReference type="ARBA" id="ARBA00022989"/>
    </source>
</evidence>
<name>A0ABN9BPR3_9NEOB</name>
<evidence type="ECO:0000256" key="6">
    <source>
        <dbReference type="ARBA" id="ARBA00022827"/>
    </source>
</evidence>
<dbReference type="Proteomes" id="UP001162483">
    <property type="component" value="Unassembled WGS sequence"/>
</dbReference>
<comment type="catalytic activity">
    <reaction evidence="13">
        <text>hypotaurine + NADH + O2 + H(+) = taurine + NAD(+) + H2O</text>
        <dbReference type="Rhea" id="RHEA:74111"/>
        <dbReference type="ChEBI" id="CHEBI:15377"/>
        <dbReference type="ChEBI" id="CHEBI:15378"/>
        <dbReference type="ChEBI" id="CHEBI:15379"/>
        <dbReference type="ChEBI" id="CHEBI:57540"/>
        <dbReference type="ChEBI" id="CHEBI:57853"/>
        <dbReference type="ChEBI" id="CHEBI:57945"/>
        <dbReference type="ChEBI" id="CHEBI:507393"/>
        <dbReference type="EC" id="1.14.13.8"/>
    </reaction>
    <physiologicalReaction direction="left-to-right" evidence="13">
        <dbReference type="Rhea" id="RHEA:74112"/>
    </physiologicalReaction>
</comment>
<comment type="similarity">
    <text evidence="3 17">Belongs to the FMO family.</text>
</comment>
<evidence type="ECO:0000256" key="4">
    <source>
        <dbReference type="ARBA" id="ARBA00022630"/>
    </source>
</evidence>
<evidence type="ECO:0000256" key="17">
    <source>
        <dbReference type="RuleBase" id="RU361177"/>
    </source>
</evidence>
<evidence type="ECO:0000313" key="18">
    <source>
        <dbReference type="EMBL" id="CAI9549271.1"/>
    </source>
</evidence>
<evidence type="ECO:0000313" key="19">
    <source>
        <dbReference type="Proteomes" id="UP001162483"/>
    </source>
</evidence>
<evidence type="ECO:0000256" key="3">
    <source>
        <dbReference type="ARBA" id="ARBA00009183"/>
    </source>
</evidence>
<keyword evidence="8" id="KW-1133">Transmembrane helix</keyword>
<evidence type="ECO:0000256" key="2">
    <source>
        <dbReference type="ARBA" id="ARBA00004389"/>
    </source>
</evidence>
<accession>A0ABN9BPR3</accession>
<evidence type="ECO:0000256" key="15">
    <source>
        <dbReference type="ARBA" id="ARBA00048088"/>
    </source>
</evidence>
<dbReference type="InterPro" id="IPR020946">
    <property type="entry name" value="Flavin_mOase-like"/>
</dbReference>
<comment type="cofactor">
    <cofactor evidence="1 17">
        <name>FAD</name>
        <dbReference type="ChEBI" id="CHEBI:57692"/>
    </cofactor>
</comment>
<dbReference type="PANTHER" id="PTHR23023">
    <property type="entry name" value="DIMETHYLANILINE MONOOXYGENASE"/>
    <property type="match status" value="1"/>
</dbReference>
<keyword evidence="9 17" id="KW-0560">Oxidoreductase</keyword>
<keyword evidence="19" id="KW-1185">Reference proteome</keyword>